<dbReference type="GO" id="GO:0005737">
    <property type="term" value="C:cytoplasm"/>
    <property type="evidence" value="ECO:0007669"/>
    <property type="project" value="UniProtKB-SubCell"/>
</dbReference>
<dbReference type="Gene3D" id="3.30.160.70">
    <property type="entry name" value="Methylated DNA-protein cysteine methyltransferase domain"/>
    <property type="match status" value="1"/>
</dbReference>
<dbReference type="Gene3D" id="1.10.10.10">
    <property type="entry name" value="Winged helix-like DNA-binding domain superfamily/Winged helix DNA-binding domain"/>
    <property type="match status" value="1"/>
</dbReference>
<dbReference type="EMBL" id="VBWP01000001">
    <property type="protein sequence ID" value="TLG77469.1"/>
    <property type="molecule type" value="Genomic_DNA"/>
</dbReference>
<dbReference type="FunFam" id="1.10.10.10:FF:000214">
    <property type="entry name" value="Methylated-DNA--protein-cysteine methyltransferase"/>
    <property type="match status" value="1"/>
</dbReference>
<feature type="domain" description="Methylated-DNA-[protein]-cysteine S-methyltransferase DNA binding" evidence="10">
    <location>
        <begin position="72"/>
        <end position="151"/>
    </location>
</feature>
<accession>A0A5R8QHE5</accession>
<evidence type="ECO:0000256" key="8">
    <source>
        <dbReference type="ARBA" id="ARBA00049348"/>
    </source>
</evidence>
<dbReference type="OrthoDB" id="9802228at2"/>
<dbReference type="InterPro" id="IPR014048">
    <property type="entry name" value="MethylDNA_cys_MeTrfase_DNA-bd"/>
</dbReference>
<dbReference type="SUPFAM" id="SSF53155">
    <property type="entry name" value="Methylated DNA-protein cysteine methyltransferase domain"/>
    <property type="match status" value="1"/>
</dbReference>
<dbReference type="InterPro" id="IPR036631">
    <property type="entry name" value="MGMT_N_sf"/>
</dbReference>
<dbReference type="Pfam" id="PF02870">
    <property type="entry name" value="Methyltransf_1N"/>
    <property type="match status" value="1"/>
</dbReference>
<evidence type="ECO:0000256" key="7">
    <source>
        <dbReference type="ARBA" id="ARBA00023204"/>
    </source>
</evidence>
<keyword evidence="5 9" id="KW-0808">Transferase</keyword>
<evidence type="ECO:0000259" key="11">
    <source>
        <dbReference type="Pfam" id="PF02870"/>
    </source>
</evidence>
<comment type="subcellular location">
    <subcellularLocation>
        <location evidence="9">Cytoplasm</location>
    </subcellularLocation>
</comment>
<dbReference type="PROSITE" id="PS00374">
    <property type="entry name" value="MGMT"/>
    <property type="match status" value="1"/>
</dbReference>
<dbReference type="PANTHER" id="PTHR10815:SF5">
    <property type="entry name" value="METHYLATED-DNA--PROTEIN-CYSTEINE METHYLTRANSFERASE"/>
    <property type="match status" value="1"/>
</dbReference>
<evidence type="ECO:0000256" key="2">
    <source>
        <dbReference type="ARBA" id="ARBA00008711"/>
    </source>
</evidence>
<dbReference type="InterPro" id="IPR036388">
    <property type="entry name" value="WH-like_DNA-bd_sf"/>
</dbReference>
<gene>
    <name evidence="12" type="ORF">FEZ08_02275</name>
</gene>
<dbReference type="HAMAP" id="MF_00772">
    <property type="entry name" value="OGT"/>
    <property type="match status" value="1"/>
</dbReference>
<dbReference type="InParanoid" id="A0A5R8QHE5"/>
<dbReference type="EC" id="2.1.1.63" evidence="9"/>
<comment type="miscellaneous">
    <text evidence="9">This enzyme catalyzes only one turnover and therefore is not strictly catalytic. According to one definition, an enzyme is a biocatalyst that acts repeatedly and over many reaction cycles.</text>
</comment>
<evidence type="ECO:0000259" key="10">
    <source>
        <dbReference type="Pfam" id="PF01035"/>
    </source>
</evidence>
<dbReference type="AlphaFoldDB" id="A0A5R8QHE5"/>
<keyword evidence="13" id="KW-1185">Reference proteome</keyword>
<comment type="similarity">
    <text evidence="2 9">Belongs to the MGMT family.</text>
</comment>
<name>A0A5R8QHE5_9FIRM</name>
<evidence type="ECO:0000256" key="6">
    <source>
        <dbReference type="ARBA" id="ARBA00022763"/>
    </source>
</evidence>
<dbReference type="RefSeq" id="WP_138190079.1">
    <property type="nucleotide sequence ID" value="NZ_VBWP01000001.1"/>
</dbReference>
<evidence type="ECO:0000256" key="3">
    <source>
        <dbReference type="ARBA" id="ARBA00022490"/>
    </source>
</evidence>
<dbReference type="NCBIfam" id="TIGR00589">
    <property type="entry name" value="ogt"/>
    <property type="match status" value="1"/>
</dbReference>
<evidence type="ECO:0000256" key="5">
    <source>
        <dbReference type="ARBA" id="ARBA00022679"/>
    </source>
</evidence>
<dbReference type="FunCoup" id="A0A5R8QHE5">
    <property type="interactions" value="44"/>
</dbReference>
<keyword evidence="6 9" id="KW-0227">DNA damage</keyword>
<reference evidence="12 13" key="1">
    <citation type="submission" date="2019-05" db="EMBL/GenBank/DDBJ databases">
        <title>Culicoidintestinum kansasii gen. nov., sp. nov. from the gastrointestinal tract of the biting midge, Culicoides sonorensis.</title>
        <authorList>
            <person name="Neupane S."/>
            <person name="Ghosh A."/>
            <person name="Gunther S."/>
            <person name="Martin K."/>
            <person name="Zurek L."/>
        </authorList>
    </citation>
    <scope>NUCLEOTIDE SEQUENCE [LARGE SCALE GENOMIC DNA]</scope>
    <source>
        <strain evidence="12 13">CS-1</strain>
    </source>
</reference>
<keyword evidence="3 9" id="KW-0963">Cytoplasm</keyword>
<protein>
    <recommendedName>
        <fullName evidence="9">Methylated-DNA--protein-cysteine methyltransferase</fullName>
        <ecNumber evidence="9">2.1.1.63</ecNumber>
    </recommendedName>
    <alternativeName>
        <fullName evidence="9">6-O-methylguanine-DNA methyltransferase</fullName>
        <shortName evidence="9">MGMT</shortName>
    </alternativeName>
    <alternativeName>
        <fullName evidence="9">O-6-methylguanine-DNA-alkyltransferase</fullName>
    </alternativeName>
</protein>
<dbReference type="GO" id="GO:0032259">
    <property type="term" value="P:methylation"/>
    <property type="evidence" value="ECO:0007669"/>
    <property type="project" value="UniProtKB-KW"/>
</dbReference>
<dbReference type="Proteomes" id="UP000306912">
    <property type="component" value="Unassembled WGS sequence"/>
</dbReference>
<comment type="catalytic activity">
    <reaction evidence="1 9">
        <text>a 4-O-methyl-thymidine in DNA + L-cysteinyl-[protein] = a thymidine in DNA + S-methyl-L-cysteinyl-[protein]</text>
        <dbReference type="Rhea" id="RHEA:53428"/>
        <dbReference type="Rhea" id="RHEA-COMP:10131"/>
        <dbReference type="Rhea" id="RHEA-COMP:10132"/>
        <dbReference type="Rhea" id="RHEA-COMP:13555"/>
        <dbReference type="Rhea" id="RHEA-COMP:13556"/>
        <dbReference type="ChEBI" id="CHEBI:29950"/>
        <dbReference type="ChEBI" id="CHEBI:82612"/>
        <dbReference type="ChEBI" id="CHEBI:137386"/>
        <dbReference type="ChEBI" id="CHEBI:137387"/>
        <dbReference type="EC" id="2.1.1.63"/>
    </reaction>
</comment>
<evidence type="ECO:0000313" key="13">
    <source>
        <dbReference type="Proteomes" id="UP000306912"/>
    </source>
</evidence>
<dbReference type="InterPro" id="IPR036217">
    <property type="entry name" value="MethylDNA_cys_MeTrfase_DNAb"/>
</dbReference>
<evidence type="ECO:0000313" key="12">
    <source>
        <dbReference type="EMBL" id="TLG77469.1"/>
    </source>
</evidence>
<evidence type="ECO:0000256" key="9">
    <source>
        <dbReference type="HAMAP-Rule" id="MF_00772"/>
    </source>
</evidence>
<dbReference type="GO" id="GO:0003908">
    <property type="term" value="F:methylated-DNA-[protein]-cysteine S-methyltransferase activity"/>
    <property type="evidence" value="ECO:0007669"/>
    <property type="project" value="UniProtKB-UniRule"/>
</dbReference>
<dbReference type="InterPro" id="IPR001497">
    <property type="entry name" value="MethylDNA_cys_MeTrfase_AS"/>
</dbReference>
<feature type="domain" description="Methylguanine DNA methyltransferase ribonuclease-like" evidence="11">
    <location>
        <begin position="5"/>
        <end position="64"/>
    </location>
</feature>
<dbReference type="PANTHER" id="PTHR10815">
    <property type="entry name" value="METHYLATED-DNA--PROTEIN-CYSTEINE METHYLTRANSFERASE"/>
    <property type="match status" value="1"/>
</dbReference>
<organism evidence="12 13">
    <name type="scientific">Culicoidibacter larvae</name>
    <dbReference type="NCBI Taxonomy" id="2579976"/>
    <lineage>
        <taxon>Bacteria</taxon>
        <taxon>Bacillati</taxon>
        <taxon>Bacillota</taxon>
        <taxon>Culicoidibacteria</taxon>
        <taxon>Culicoidibacterales</taxon>
        <taxon>Culicoidibacteraceae</taxon>
        <taxon>Culicoidibacter</taxon>
    </lineage>
</organism>
<dbReference type="InterPro" id="IPR023546">
    <property type="entry name" value="MGMT"/>
</dbReference>
<dbReference type="GO" id="GO:0006307">
    <property type="term" value="P:DNA alkylation repair"/>
    <property type="evidence" value="ECO:0007669"/>
    <property type="project" value="UniProtKB-UniRule"/>
</dbReference>
<evidence type="ECO:0000256" key="1">
    <source>
        <dbReference type="ARBA" id="ARBA00001286"/>
    </source>
</evidence>
<dbReference type="Pfam" id="PF01035">
    <property type="entry name" value="DNA_binding_1"/>
    <property type="match status" value="1"/>
</dbReference>
<feature type="active site" description="Nucleophile; methyl group acceptor" evidence="9">
    <location>
        <position position="123"/>
    </location>
</feature>
<proteinExistence type="inferred from homology"/>
<keyword evidence="4 9" id="KW-0489">Methyltransferase</keyword>
<dbReference type="SUPFAM" id="SSF46767">
    <property type="entry name" value="Methylated DNA-protein cysteine methyltransferase, C-terminal domain"/>
    <property type="match status" value="1"/>
</dbReference>
<comment type="function">
    <text evidence="9">Involved in the cellular defense against the biological effects of O6-methylguanine (O6-MeG) and O4-methylthymine (O4-MeT) in DNA. Repairs the methylated nucleobase in DNA by stoichiometrically transferring the methyl group to a cysteine residue in the enzyme. This is a suicide reaction: the enzyme is irreversibly inactivated.</text>
</comment>
<dbReference type="InterPro" id="IPR008332">
    <property type="entry name" value="MethylG_MeTrfase_N"/>
</dbReference>
<sequence>MEAVRYYQAPFGWLRLAANEQGIFRLDFVDEAGEETMTSSKYLEQAIRELDEYFAGTRQRFEVPYNFTSGTEFQQQVWHALAEIPYGQTASYKDIAIAVGNEKAVRAVGGANNKNPIAIIVPCHRVIGKDGKMVGFGGGIATKIWLLDHERGWTIDER</sequence>
<comment type="catalytic activity">
    <reaction evidence="8 9">
        <text>a 6-O-methyl-2'-deoxyguanosine in DNA + L-cysteinyl-[protein] = S-methyl-L-cysteinyl-[protein] + a 2'-deoxyguanosine in DNA</text>
        <dbReference type="Rhea" id="RHEA:24000"/>
        <dbReference type="Rhea" id="RHEA-COMP:10131"/>
        <dbReference type="Rhea" id="RHEA-COMP:10132"/>
        <dbReference type="Rhea" id="RHEA-COMP:11367"/>
        <dbReference type="Rhea" id="RHEA-COMP:11368"/>
        <dbReference type="ChEBI" id="CHEBI:29950"/>
        <dbReference type="ChEBI" id="CHEBI:82612"/>
        <dbReference type="ChEBI" id="CHEBI:85445"/>
        <dbReference type="ChEBI" id="CHEBI:85448"/>
        <dbReference type="EC" id="2.1.1.63"/>
    </reaction>
</comment>
<dbReference type="CDD" id="cd06445">
    <property type="entry name" value="ATase"/>
    <property type="match status" value="1"/>
</dbReference>
<evidence type="ECO:0000256" key="4">
    <source>
        <dbReference type="ARBA" id="ARBA00022603"/>
    </source>
</evidence>
<comment type="caution">
    <text evidence="12">The sequence shown here is derived from an EMBL/GenBank/DDBJ whole genome shotgun (WGS) entry which is preliminary data.</text>
</comment>
<keyword evidence="7 9" id="KW-0234">DNA repair</keyword>